<keyword evidence="1" id="KW-0175">Coiled coil</keyword>
<sequence length="148" mass="17660">MSMELTVENEIKKMKKMYKSDITRIEFQISALIYKTREINALINEDNVNKMKAINETDINDALAVVQRVLRESPSIKLLNEYLDEIRRELKVAREELAEKQSFYERIKRHVYTTCDHLWISDHFENPELMSMVGYTYCNECEMVRDDI</sequence>
<feature type="coiled-coil region" evidence="1">
    <location>
        <begin position="76"/>
        <end position="103"/>
    </location>
</feature>
<organism evidence="2">
    <name type="scientific">viral metagenome</name>
    <dbReference type="NCBI Taxonomy" id="1070528"/>
    <lineage>
        <taxon>unclassified sequences</taxon>
        <taxon>metagenomes</taxon>
        <taxon>organismal metagenomes</taxon>
    </lineage>
</organism>
<evidence type="ECO:0000313" key="2">
    <source>
        <dbReference type="EMBL" id="QHS95622.1"/>
    </source>
</evidence>
<protein>
    <submittedName>
        <fullName evidence="2">Uncharacterized protein</fullName>
    </submittedName>
</protein>
<dbReference type="EMBL" id="MN739254">
    <property type="protein sequence ID" value="QHS95622.1"/>
    <property type="molecule type" value="Genomic_DNA"/>
</dbReference>
<evidence type="ECO:0000256" key="1">
    <source>
        <dbReference type="SAM" id="Coils"/>
    </source>
</evidence>
<proteinExistence type="predicted"/>
<reference evidence="2" key="1">
    <citation type="journal article" date="2020" name="Nature">
        <title>Giant virus diversity and host interactions through global metagenomics.</title>
        <authorList>
            <person name="Schulz F."/>
            <person name="Roux S."/>
            <person name="Paez-Espino D."/>
            <person name="Jungbluth S."/>
            <person name="Walsh D.A."/>
            <person name="Denef V.J."/>
            <person name="McMahon K.D."/>
            <person name="Konstantinidis K.T."/>
            <person name="Eloe-Fadrosh E.A."/>
            <person name="Kyrpides N.C."/>
            <person name="Woyke T."/>
        </authorList>
    </citation>
    <scope>NUCLEOTIDE SEQUENCE</scope>
    <source>
        <strain evidence="2">GVMAG-M-3300018868-6</strain>
    </source>
</reference>
<dbReference type="AlphaFoldDB" id="A0A6C0BU99"/>
<name>A0A6C0BU99_9ZZZZ</name>
<accession>A0A6C0BU99</accession>